<accession>A0A368S049</accession>
<reference evidence="1" key="2">
    <citation type="submission" date="2015-07" db="EMBL/GenBank/DDBJ databases">
        <authorList>
            <person name="Noorani M."/>
        </authorList>
    </citation>
    <scope>NUCLEOTIDE SEQUENCE</scope>
    <source>
        <strain evidence="1">Yugu1</strain>
    </source>
</reference>
<organism evidence="1">
    <name type="scientific">Setaria italica</name>
    <name type="common">Foxtail millet</name>
    <name type="synonym">Panicum italicum</name>
    <dbReference type="NCBI Taxonomy" id="4555"/>
    <lineage>
        <taxon>Eukaryota</taxon>
        <taxon>Viridiplantae</taxon>
        <taxon>Streptophyta</taxon>
        <taxon>Embryophyta</taxon>
        <taxon>Tracheophyta</taxon>
        <taxon>Spermatophyta</taxon>
        <taxon>Magnoliopsida</taxon>
        <taxon>Liliopsida</taxon>
        <taxon>Poales</taxon>
        <taxon>Poaceae</taxon>
        <taxon>PACMAD clade</taxon>
        <taxon>Panicoideae</taxon>
        <taxon>Panicodae</taxon>
        <taxon>Paniceae</taxon>
        <taxon>Cenchrinae</taxon>
        <taxon>Setaria</taxon>
    </lineage>
</organism>
<dbReference type="AlphaFoldDB" id="A0A368S049"/>
<gene>
    <name evidence="1" type="ORF">SETIT_7G267700v2</name>
</gene>
<reference evidence="1" key="1">
    <citation type="journal article" date="2012" name="Nat. Biotechnol.">
        <title>Reference genome sequence of the model plant Setaria.</title>
        <authorList>
            <person name="Bennetzen J.L."/>
            <person name="Schmutz J."/>
            <person name="Wang H."/>
            <person name="Percifield R."/>
            <person name="Hawkins J."/>
            <person name="Pontaroli A.C."/>
            <person name="Estep M."/>
            <person name="Feng L."/>
            <person name="Vaughn J.N."/>
            <person name="Grimwood J."/>
            <person name="Jenkins J."/>
            <person name="Barry K."/>
            <person name="Lindquist E."/>
            <person name="Hellsten U."/>
            <person name="Deshpande S."/>
            <person name="Wang X."/>
            <person name="Wu X."/>
            <person name="Mitros T."/>
            <person name="Triplett J."/>
            <person name="Yang X."/>
            <person name="Ye C.Y."/>
            <person name="Mauro-Herrera M."/>
            <person name="Wang L."/>
            <person name="Li P."/>
            <person name="Sharma M."/>
            <person name="Sharma R."/>
            <person name="Ronald P.C."/>
            <person name="Panaud O."/>
            <person name="Kellogg E.A."/>
            <person name="Brutnell T.P."/>
            <person name="Doust A.N."/>
            <person name="Tuskan G.A."/>
            <person name="Rokhsar D."/>
            <person name="Devos K.M."/>
        </authorList>
    </citation>
    <scope>NUCLEOTIDE SEQUENCE [LARGE SCALE GENOMIC DNA]</scope>
    <source>
        <strain evidence="1">Yugu1</strain>
    </source>
</reference>
<name>A0A368S049_SETIT</name>
<dbReference type="EMBL" id="CM003534">
    <property type="protein sequence ID" value="RCV35779.1"/>
    <property type="molecule type" value="Genomic_DNA"/>
</dbReference>
<evidence type="ECO:0000313" key="1">
    <source>
        <dbReference type="EMBL" id="RCV35779.1"/>
    </source>
</evidence>
<protein>
    <submittedName>
        <fullName evidence="1">Uncharacterized protein</fullName>
    </submittedName>
</protein>
<sequence length="50" mass="5722">MTDEGLFHLKIVEWSTSRVVEWSTSRRRAAVDAHSTPCPQLLLWVIIVSV</sequence>
<proteinExistence type="predicted"/>